<name>A0A0J7JYP0_LASNI</name>
<keyword evidence="1" id="KW-0696">RNA-directed RNA polymerase</keyword>
<dbReference type="AlphaFoldDB" id="A0A0J7JYP0"/>
<keyword evidence="1" id="KW-0808">Transferase</keyword>
<reference evidence="1 2" key="1">
    <citation type="submission" date="2015-04" db="EMBL/GenBank/DDBJ databases">
        <title>Lasius niger genome sequencing.</title>
        <authorList>
            <person name="Konorov E.A."/>
            <person name="Nikitin M.A."/>
            <person name="Kirill M.V."/>
            <person name="Chang P."/>
        </authorList>
    </citation>
    <scope>NUCLEOTIDE SEQUENCE [LARGE SCALE GENOMIC DNA]</scope>
    <source>
        <tissue evidence="1">Whole</tissue>
    </source>
</reference>
<evidence type="ECO:0000313" key="1">
    <source>
        <dbReference type="EMBL" id="KMQ83149.1"/>
    </source>
</evidence>
<sequence length="122" mass="13851">MHKVVTLSTEAHKDLLALIKDPRNLPLDIPIQPENYVKKKIKKNLMTLIVNKDIQQLFTLETDLAHDTLVSDLAKIEPCNSKLLNKLYALPNIGLQKNGQVCLQIHVPYNKWPCKAGVMNLM</sequence>
<dbReference type="PaxDb" id="67767-A0A0J7JYP0"/>
<gene>
    <name evidence="1" type="ORF">RF55_20790</name>
</gene>
<keyword evidence="2" id="KW-1185">Reference proteome</keyword>
<dbReference type="GO" id="GO:0003968">
    <property type="term" value="F:RNA-directed RNA polymerase activity"/>
    <property type="evidence" value="ECO:0007669"/>
    <property type="project" value="UniProtKB-KW"/>
</dbReference>
<evidence type="ECO:0000313" key="2">
    <source>
        <dbReference type="Proteomes" id="UP000036403"/>
    </source>
</evidence>
<dbReference type="Proteomes" id="UP000036403">
    <property type="component" value="Unassembled WGS sequence"/>
</dbReference>
<dbReference type="OrthoDB" id="7402257at2759"/>
<dbReference type="EMBL" id="LBMM01021080">
    <property type="protein sequence ID" value="KMQ83149.1"/>
    <property type="molecule type" value="Genomic_DNA"/>
</dbReference>
<protein>
    <submittedName>
        <fullName evidence="1">RNA-dependent RNA polymerase</fullName>
    </submittedName>
</protein>
<comment type="caution">
    <text evidence="1">The sequence shown here is derived from an EMBL/GenBank/DDBJ whole genome shotgun (WGS) entry which is preliminary data.</text>
</comment>
<proteinExistence type="predicted"/>
<keyword evidence="1" id="KW-0548">Nucleotidyltransferase</keyword>
<organism evidence="1 2">
    <name type="scientific">Lasius niger</name>
    <name type="common">Black garden ant</name>
    <dbReference type="NCBI Taxonomy" id="67767"/>
    <lineage>
        <taxon>Eukaryota</taxon>
        <taxon>Metazoa</taxon>
        <taxon>Ecdysozoa</taxon>
        <taxon>Arthropoda</taxon>
        <taxon>Hexapoda</taxon>
        <taxon>Insecta</taxon>
        <taxon>Pterygota</taxon>
        <taxon>Neoptera</taxon>
        <taxon>Endopterygota</taxon>
        <taxon>Hymenoptera</taxon>
        <taxon>Apocrita</taxon>
        <taxon>Aculeata</taxon>
        <taxon>Formicoidea</taxon>
        <taxon>Formicidae</taxon>
        <taxon>Formicinae</taxon>
        <taxon>Lasius</taxon>
        <taxon>Lasius</taxon>
    </lineage>
</organism>
<accession>A0A0J7JYP0</accession>